<gene>
    <name evidence="2" type="ORF">A2Y62_06620</name>
</gene>
<proteinExistence type="predicted"/>
<dbReference type="EMBL" id="MFGW01000161">
    <property type="protein sequence ID" value="OGF63590.1"/>
    <property type="molecule type" value="Genomic_DNA"/>
</dbReference>
<organism evidence="2 3">
    <name type="scientific">Candidatus Fischerbacteria bacterium RBG_13_37_8</name>
    <dbReference type="NCBI Taxonomy" id="1817863"/>
    <lineage>
        <taxon>Bacteria</taxon>
        <taxon>Candidatus Fischeribacteriota</taxon>
    </lineage>
</organism>
<evidence type="ECO:0000313" key="3">
    <source>
        <dbReference type="Proteomes" id="UP000178943"/>
    </source>
</evidence>
<dbReference type="Proteomes" id="UP000178943">
    <property type="component" value="Unassembled WGS sequence"/>
</dbReference>
<dbReference type="AlphaFoldDB" id="A0A1F5VJT1"/>
<evidence type="ECO:0000313" key="2">
    <source>
        <dbReference type="EMBL" id="OGF63590.1"/>
    </source>
</evidence>
<keyword evidence="1" id="KW-0175">Coiled coil</keyword>
<sequence>MGIELSKELRDQYQKTLDLAKKQIQDIENTIEDELAKVKERLAELQNKKKTLLQMYAAGCEILGTDNEFEKSESSGQGADLT</sequence>
<dbReference type="STRING" id="1817863.A2Y62_06620"/>
<reference evidence="2 3" key="1">
    <citation type="journal article" date="2016" name="Nat. Commun.">
        <title>Thousands of microbial genomes shed light on interconnected biogeochemical processes in an aquifer system.</title>
        <authorList>
            <person name="Anantharaman K."/>
            <person name="Brown C.T."/>
            <person name="Hug L.A."/>
            <person name="Sharon I."/>
            <person name="Castelle C.J."/>
            <person name="Probst A.J."/>
            <person name="Thomas B.C."/>
            <person name="Singh A."/>
            <person name="Wilkins M.J."/>
            <person name="Karaoz U."/>
            <person name="Brodie E.L."/>
            <person name="Williams K.H."/>
            <person name="Hubbard S.S."/>
            <person name="Banfield J.F."/>
        </authorList>
    </citation>
    <scope>NUCLEOTIDE SEQUENCE [LARGE SCALE GENOMIC DNA]</scope>
</reference>
<evidence type="ECO:0000256" key="1">
    <source>
        <dbReference type="SAM" id="Coils"/>
    </source>
</evidence>
<protein>
    <submittedName>
        <fullName evidence="2">Uncharacterized protein</fullName>
    </submittedName>
</protein>
<accession>A0A1F5VJT1</accession>
<name>A0A1F5VJT1_9BACT</name>
<comment type="caution">
    <text evidence="2">The sequence shown here is derived from an EMBL/GenBank/DDBJ whole genome shotgun (WGS) entry which is preliminary data.</text>
</comment>
<feature type="coiled-coil region" evidence="1">
    <location>
        <begin position="3"/>
        <end position="55"/>
    </location>
</feature>